<accession>A0A9D4JKE9</accession>
<keyword evidence="2" id="KW-1185">Reference proteome</keyword>
<proteinExistence type="predicted"/>
<sequence length="153" mass="17410">MTSNVVTKFVTSLDRFRHITPESKPFFKHGNINMSNLEETLNRFIESVDYRLDEITRKFESRHSAEVRNLDGVNVPPNAGNVGTRIPPHPPSAARLGQSDLQGNFQALRDTLNVLSKCGRYCETGIQLLCTLEAGTDLIKRRWTVCSYIRWSE</sequence>
<organism evidence="1 2">
    <name type="scientific">Dreissena polymorpha</name>
    <name type="common">Zebra mussel</name>
    <name type="synonym">Mytilus polymorpha</name>
    <dbReference type="NCBI Taxonomy" id="45954"/>
    <lineage>
        <taxon>Eukaryota</taxon>
        <taxon>Metazoa</taxon>
        <taxon>Spiralia</taxon>
        <taxon>Lophotrochozoa</taxon>
        <taxon>Mollusca</taxon>
        <taxon>Bivalvia</taxon>
        <taxon>Autobranchia</taxon>
        <taxon>Heteroconchia</taxon>
        <taxon>Euheterodonta</taxon>
        <taxon>Imparidentia</taxon>
        <taxon>Neoheterodontei</taxon>
        <taxon>Myida</taxon>
        <taxon>Dreissenoidea</taxon>
        <taxon>Dreissenidae</taxon>
        <taxon>Dreissena</taxon>
    </lineage>
</organism>
<protein>
    <submittedName>
        <fullName evidence="1">Uncharacterized protein</fullName>
    </submittedName>
</protein>
<dbReference type="Proteomes" id="UP000828390">
    <property type="component" value="Unassembled WGS sequence"/>
</dbReference>
<evidence type="ECO:0000313" key="1">
    <source>
        <dbReference type="EMBL" id="KAH3815345.1"/>
    </source>
</evidence>
<comment type="caution">
    <text evidence="1">The sequence shown here is derived from an EMBL/GenBank/DDBJ whole genome shotgun (WGS) entry which is preliminary data.</text>
</comment>
<evidence type="ECO:0000313" key="2">
    <source>
        <dbReference type="Proteomes" id="UP000828390"/>
    </source>
</evidence>
<reference evidence="1" key="1">
    <citation type="journal article" date="2019" name="bioRxiv">
        <title>The Genome of the Zebra Mussel, Dreissena polymorpha: A Resource for Invasive Species Research.</title>
        <authorList>
            <person name="McCartney M.A."/>
            <person name="Auch B."/>
            <person name="Kono T."/>
            <person name="Mallez S."/>
            <person name="Zhang Y."/>
            <person name="Obille A."/>
            <person name="Becker A."/>
            <person name="Abrahante J.E."/>
            <person name="Garbe J."/>
            <person name="Badalamenti J.P."/>
            <person name="Herman A."/>
            <person name="Mangelson H."/>
            <person name="Liachko I."/>
            <person name="Sullivan S."/>
            <person name="Sone E.D."/>
            <person name="Koren S."/>
            <person name="Silverstein K.A.T."/>
            <person name="Beckman K.B."/>
            <person name="Gohl D.M."/>
        </authorList>
    </citation>
    <scope>NUCLEOTIDE SEQUENCE</scope>
    <source>
        <strain evidence="1">Duluth1</strain>
        <tissue evidence="1">Whole animal</tissue>
    </source>
</reference>
<dbReference type="AlphaFoldDB" id="A0A9D4JKE9"/>
<dbReference type="EMBL" id="JAIWYP010000006">
    <property type="protein sequence ID" value="KAH3815345.1"/>
    <property type="molecule type" value="Genomic_DNA"/>
</dbReference>
<gene>
    <name evidence="1" type="ORF">DPMN_143867</name>
</gene>
<reference evidence="1" key="2">
    <citation type="submission" date="2020-11" db="EMBL/GenBank/DDBJ databases">
        <authorList>
            <person name="McCartney M.A."/>
            <person name="Auch B."/>
            <person name="Kono T."/>
            <person name="Mallez S."/>
            <person name="Becker A."/>
            <person name="Gohl D.M."/>
            <person name="Silverstein K.A.T."/>
            <person name="Koren S."/>
            <person name="Bechman K.B."/>
            <person name="Herman A."/>
            <person name="Abrahante J.E."/>
            <person name="Garbe J."/>
        </authorList>
    </citation>
    <scope>NUCLEOTIDE SEQUENCE</scope>
    <source>
        <strain evidence="1">Duluth1</strain>
        <tissue evidence="1">Whole animal</tissue>
    </source>
</reference>
<name>A0A9D4JKE9_DREPO</name>